<reference evidence="1 2" key="1">
    <citation type="submission" date="2017-10" db="EMBL/GenBank/DDBJ databases">
        <title>Novel microbial diversity and functional potential in the marine mammal oral microbiome.</title>
        <authorList>
            <person name="Dudek N.K."/>
            <person name="Sun C.L."/>
            <person name="Burstein D."/>
            <person name="Kantor R.S."/>
            <person name="Aliaga Goltsman D.S."/>
            <person name="Bik E.M."/>
            <person name="Thomas B.C."/>
            <person name="Banfield J.F."/>
            <person name="Relman D.A."/>
        </authorList>
    </citation>
    <scope>NUCLEOTIDE SEQUENCE [LARGE SCALE GENOMIC DNA]</scope>
    <source>
        <strain evidence="1">DOLJORAL78_61_10</strain>
    </source>
</reference>
<dbReference type="EMBL" id="PDSL01000084">
    <property type="protein sequence ID" value="PIE31404.1"/>
    <property type="molecule type" value="Genomic_DNA"/>
</dbReference>
<dbReference type="Gene3D" id="1.10.3680.10">
    <property type="entry name" value="TerB-like"/>
    <property type="match status" value="1"/>
</dbReference>
<dbReference type="AlphaFoldDB" id="A0A2G6K6X6"/>
<proteinExistence type="predicted"/>
<sequence>MNEQPTPTGSDELADLYSGVAVHATADREHQAALELLTLVMLADCHLDEAEIDAIREITVDWRDDELRLDTYLDEALTRVRQAIKADTMIELLDDIDRRISSRVLRRALYSAAHEVAHSDQNVPPLEGSILAQIAVRFS</sequence>
<protein>
    <submittedName>
        <fullName evidence="1">Uncharacterized protein</fullName>
    </submittedName>
</protein>
<evidence type="ECO:0000313" key="2">
    <source>
        <dbReference type="Proteomes" id="UP000230914"/>
    </source>
</evidence>
<dbReference type="SUPFAM" id="SSF158682">
    <property type="entry name" value="TerB-like"/>
    <property type="match status" value="1"/>
</dbReference>
<dbReference type="Proteomes" id="UP000230914">
    <property type="component" value="Unassembled WGS sequence"/>
</dbReference>
<accession>A0A2G6K6X6</accession>
<organism evidence="1 2">
    <name type="scientific">Ilumatobacter coccineus</name>
    <dbReference type="NCBI Taxonomy" id="467094"/>
    <lineage>
        <taxon>Bacteria</taxon>
        <taxon>Bacillati</taxon>
        <taxon>Actinomycetota</taxon>
        <taxon>Acidimicrobiia</taxon>
        <taxon>Acidimicrobiales</taxon>
        <taxon>Ilumatobacteraceae</taxon>
        <taxon>Ilumatobacter</taxon>
    </lineage>
</organism>
<dbReference type="CDD" id="cd07177">
    <property type="entry name" value="terB_like"/>
    <property type="match status" value="1"/>
</dbReference>
<dbReference type="InterPro" id="IPR029024">
    <property type="entry name" value="TerB-like"/>
</dbReference>
<comment type="caution">
    <text evidence="1">The sequence shown here is derived from an EMBL/GenBank/DDBJ whole genome shotgun (WGS) entry which is preliminary data.</text>
</comment>
<gene>
    <name evidence="1" type="ORF">CSA55_05875</name>
</gene>
<name>A0A2G6K6X6_9ACTN</name>
<evidence type="ECO:0000313" key="1">
    <source>
        <dbReference type="EMBL" id="PIE31404.1"/>
    </source>
</evidence>